<feature type="region of interest" description="Disordered" evidence="2">
    <location>
        <begin position="369"/>
        <end position="396"/>
    </location>
</feature>
<dbReference type="Pfam" id="PF13920">
    <property type="entry name" value="zf-C3HC4_3"/>
    <property type="match status" value="1"/>
</dbReference>
<evidence type="ECO:0000313" key="4">
    <source>
        <dbReference type="EMBL" id="RDW74355.1"/>
    </source>
</evidence>
<dbReference type="EMBL" id="PVWQ01000008">
    <property type="protein sequence ID" value="RDW74355.1"/>
    <property type="molecule type" value="Genomic_DNA"/>
</dbReference>
<protein>
    <recommendedName>
        <fullName evidence="3">RING-type domain-containing protein</fullName>
    </recommendedName>
</protein>
<feature type="compositionally biased region" description="Polar residues" evidence="2">
    <location>
        <begin position="236"/>
        <end position="258"/>
    </location>
</feature>
<feature type="domain" description="RING-type" evidence="3">
    <location>
        <begin position="459"/>
        <end position="505"/>
    </location>
</feature>
<feature type="region of interest" description="Disordered" evidence="2">
    <location>
        <begin position="19"/>
        <end position="102"/>
    </location>
</feature>
<dbReference type="STRING" id="1810919.A0A3D8RJX9"/>
<dbReference type="Gene3D" id="3.30.40.10">
    <property type="entry name" value="Zinc/RING finger domain, C3HC4 (zinc finger)"/>
    <property type="match status" value="1"/>
</dbReference>
<dbReference type="GO" id="GO:0016567">
    <property type="term" value="P:protein ubiquitination"/>
    <property type="evidence" value="ECO:0007669"/>
    <property type="project" value="TreeGrafter"/>
</dbReference>
<proteinExistence type="predicted"/>
<dbReference type="AlphaFoldDB" id="A0A3D8RJX9"/>
<keyword evidence="1" id="KW-0479">Metal-binding</keyword>
<evidence type="ECO:0000313" key="5">
    <source>
        <dbReference type="Proteomes" id="UP000256690"/>
    </source>
</evidence>
<keyword evidence="1" id="KW-0863">Zinc-finger</keyword>
<dbReference type="GO" id="GO:0006511">
    <property type="term" value="P:ubiquitin-dependent protein catabolic process"/>
    <property type="evidence" value="ECO:0007669"/>
    <property type="project" value="TreeGrafter"/>
</dbReference>
<dbReference type="PROSITE" id="PS50089">
    <property type="entry name" value="ZF_RING_2"/>
    <property type="match status" value="1"/>
</dbReference>
<dbReference type="GeneID" id="38117387"/>
<keyword evidence="1" id="KW-0862">Zinc</keyword>
<dbReference type="GO" id="GO:0061630">
    <property type="term" value="F:ubiquitin protein ligase activity"/>
    <property type="evidence" value="ECO:0007669"/>
    <property type="project" value="TreeGrafter"/>
</dbReference>
<feature type="region of interest" description="Disordered" evidence="2">
    <location>
        <begin position="326"/>
        <end position="353"/>
    </location>
</feature>
<dbReference type="OrthoDB" id="1711136at2759"/>
<feature type="compositionally biased region" description="Polar residues" evidence="2">
    <location>
        <begin position="343"/>
        <end position="353"/>
    </location>
</feature>
<organism evidence="4 5">
    <name type="scientific">Aspergillus mulundensis</name>
    <dbReference type="NCBI Taxonomy" id="1810919"/>
    <lineage>
        <taxon>Eukaryota</taxon>
        <taxon>Fungi</taxon>
        <taxon>Dikarya</taxon>
        <taxon>Ascomycota</taxon>
        <taxon>Pezizomycotina</taxon>
        <taxon>Eurotiomycetes</taxon>
        <taxon>Eurotiomycetidae</taxon>
        <taxon>Eurotiales</taxon>
        <taxon>Aspergillaceae</taxon>
        <taxon>Aspergillus</taxon>
        <taxon>Aspergillus subgen. Nidulantes</taxon>
    </lineage>
</organism>
<feature type="compositionally biased region" description="Low complexity" evidence="2">
    <location>
        <begin position="329"/>
        <end position="342"/>
    </location>
</feature>
<evidence type="ECO:0000256" key="2">
    <source>
        <dbReference type="SAM" id="MobiDB-lite"/>
    </source>
</evidence>
<dbReference type="SMART" id="SM00184">
    <property type="entry name" value="RING"/>
    <property type="match status" value="1"/>
</dbReference>
<keyword evidence="5" id="KW-1185">Reference proteome</keyword>
<feature type="compositionally biased region" description="Polar residues" evidence="2">
    <location>
        <begin position="62"/>
        <end position="84"/>
    </location>
</feature>
<evidence type="ECO:0000259" key="3">
    <source>
        <dbReference type="PROSITE" id="PS50089"/>
    </source>
</evidence>
<accession>A0A3D8RJX9</accession>
<feature type="compositionally biased region" description="Polar residues" evidence="2">
    <location>
        <begin position="273"/>
        <end position="301"/>
    </location>
</feature>
<gene>
    <name evidence="4" type="ORF">DSM5745_07017</name>
</gene>
<feature type="compositionally biased region" description="Polar residues" evidence="2">
    <location>
        <begin position="203"/>
        <end position="223"/>
    </location>
</feature>
<dbReference type="InterPro" id="IPR001841">
    <property type="entry name" value="Znf_RING"/>
</dbReference>
<feature type="region of interest" description="Disordered" evidence="2">
    <location>
        <begin position="157"/>
        <end position="312"/>
    </location>
</feature>
<dbReference type="Proteomes" id="UP000256690">
    <property type="component" value="Unassembled WGS sequence"/>
</dbReference>
<dbReference type="GO" id="GO:0008270">
    <property type="term" value="F:zinc ion binding"/>
    <property type="evidence" value="ECO:0007669"/>
    <property type="project" value="UniProtKB-KW"/>
</dbReference>
<dbReference type="PANTHER" id="PTHR22696:SF1">
    <property type="entry name" value="E3 UBIQUITIN-PROTEIN LIGASE RNF26"/>
    <property type="match status" value="1"/>
</dbReference>
<dbReference type="PANTHER" id="PTHR22696">
    <property type="entry name" value="E3 UBIQUITIN-PROTEIN LIGASE RNF26"/>
    <property type="match status" value="1"/>
</dbReference>
<name>A0A3D8RJX9_9EURO</name>
<feature type="compositionally biased region" description="Low complexity" evidence="2">
    <location>
        <begin position="85"/>
        <end position="97"/>
    </location>
</feature>
<sequence length="517" mass="56282">MDSGFASSFMQEPSFQTLGVSGISLPSDYDPTQPLDPGPIYEFMSSSSNVQDLPMPQYSEAFPSSNGTSTVDSGSSGYSTQPPVTTGTFANTSTNTNHPYDTLSTTPNMFEDLTRQWSTVTQPPSGPPAVGAMPRYNYFPTTNTSSTPTVQTPMFAAAPRSSGTPGEPRSQPPPNPFAFVMGAGDTNPGTTYRVSRNAAAFPTSGTSSVSSYQRRNQRTTTLAPTPVIPAHHRARSNQLSRARARPTSTTSSMTYNPASSTQQQTTQSQMSQPIASTSLNTSTRARPTNMTSNTTYAPASSTQQQTTQNQISHPATNTALNSSTRALPTSVTQQQMTQSQISHPATSTALNTSRYAPSTRHIGRLYNQSMQHQPSQHQPSQHQSTQQSMQHQATSQSLELELGEILRDMPSQYYAIARHNPAANNLAASISKAKKVLATSKEVRPEPKESDELNINMECKICMCQLVDTVLMPCGHAILCRWCADELLPSSKGYLKERANCPMCREPVRQRHRIYFP</sequence>
<dbReference type="RefSeq" id="XP_026602123.1">
    <property type="nucleotide sequence ID" value="XM_026749033.1"/>
</dbReference>
<dbReference type="InterPro" id="IPR013083">
    <property type="entry name" value="Znf_RING/FYVE/PHD"/>
</dbReference>
<comment type="caution">
    <text evidence="4">The sequence shown here is derived from an EMBL/GenBank/DDBJ whole genome shotgun (WGS) entry which is preliminary data.</text>
</comment>
<evidence type="ECO:0000256" key="1">
    <source>
        <dbReference type="PROSITE-ProRule" id="PRU00175"/>
    </source>
</evidence>
<feature type="compositionally biased region" description="Low complexity" evidence="2">
    <location>
        <begin position="259"/>
        <end position="272"/>
    </location>
</feature>
<dbReference type="SUPFAM" id="SSF57850">
    <property type="entry name" value="RING/U-box"/>
    <property type="match status" value="1"/>
</dbReference>
<reference evidence="4 5" key="1">
    <citation type="journal article" date="2018" name="IMA Fungus">
        <title>IMA Genome-F 9: Draft genome sequence of Annulohypoxylon stygium, Aspergillus mulundensis, Berkeleyomyces basicola (syn. Thielaviopsis basicola), Ceratocystis smalleyi, two Cercospora beticola strains, Coleophoma cylindrospora, Fusarium fracticaudum, Phialophora cf. hyalina, and Morchella septimelata.</title>
        <authorList>
            <person name="Wingfield B.D."/>
            <person name="Bills G.F."/>
            <person name="Dong Y."/>
            <person name="Huang W."/>
            <person name="Nel W.J."/>
            <person name="Swalarsk-Parry B.S."/>
            <person name="Vaghefi N."/>
            <person name="Wilken P.M."/>
            <person name="An Z."/>
            <person name="de Beer Z.W."/>
            <person name="De Vos L."/>
            <person name="Chen L."/>
            <person name="Duong T.A."/>
            <person name="Gao Y."/>
            <person name="Hammerbacher A."/>
            <person name="Kikkert J.R."/>
            <person name="Li Y."/>
            <person name="Li H."/>
            <person name="Li K."/>
            <person name="Li Q."/>
            <person name="Liu X."/>
            <person name="Ma X."/>
            <person name="Naidoo K."/>
            <person name="Pethybridge S.J."/>
            <person name="Sun J."/>
            <person name="Steenkamp E.T."/>
            <person name="van der Nest M.A."/>
            <person name="van Wyk S."/>
            <person name="Wingfield M.J."/>
            <person name="Xiong C."/>
            <person name="Yue Q."/>
            <person name="Zhang X."/>
        </authorList>
    </citation>
    <scope>NUCLEOTIDE SEQUENCE [LARGE SCALE GENOMIC DNA]</scope>
    <source>
        <strain evidence="4 5">DSM 5745</strain>
    </source>
</reference>